<dbReference type="Proteomes" id="UP000011087">
    <property type="component" value="Unassembled WGS sequence"/>
</dbReference>
<reference evidence="4" key="3">
    <citation type="submission" date="2016-03" db="UniProtKB">
        <authorList>
            <consortium name="EnsemblProtists"/>
        </authorList>
    </citation>
    <scope>IDENTIFICATION</scope>
</reference>
<evidence type="ECO:0000313" key="3">
    <source>
        <dbReference type="EMBL" id="EKX35475.1"/>
    </source>
</evidence>
<keyword evidence="1" id="KW-0812">Transmembrane</keyword>
<dbReference type="PaxDb" id="55529-EKX35475"/>
<name>L1II37_GUITC</name>
<proteinExistence type="predicted"/>
<dbReference type="RefSeq" id="XP_005822455.1">
    <property type="nucleotide sequence ID" value="XM_005822398.1"/>
</dbReference>
<dbReference type="GeneID" id="17292180"/>
<dbReference type="AlphaFoldDB" id="L1II37"/>
<evidence type="ECO:0000313" key="4">
    <source>
        <dbReference type="EnsemblProtists" id="EKX35475"/>
    </source>
</evidence>
<dbReference type="EnsemblProtists" id="EKX35475">
    <property type="protein sequence ID" value="EKX35475"/>
    <property type="gene ID" value="GUITHDRAFT_146489"/>
</dbReference>
<reference evidence="5" key="2">
    <citation type="submission" date="2012-11" db="EMBL/GenBank/DDBJ databases">
        <authorList>
            <person name="Kuo A."/>
            <person name="Curtis B.A."/>
            <person name="Tanifuji G."/>
            <person name="Burki F."/>
            <person name="Gruber A."/>
            <person name="Irimia M."/>
            <person name="Maruyama S."/>
            <person name="Arias M.C."/>
            <person name="Ball S.G."/>
            <person name="Gile G.H."/>
            <person name="Hirakawa Y."/>
            <person name="Hopkins J.F."/>
            <person name="Rensing S.A."/>
            <person name="Schmutz J."/>
            <person name="Symeonidi A."/>
            <person name="Elias M."/>
            <person name="Eveleigh R.J."/>
            <person name="Herman E.K."/>
            <person name="Klute M.J."/>
            <person name="Nakayama T."/>
            <person name="Obornik M."/>
            <person name="Reyes-Prieto A."/>
            <person name="Armbrust E.V."/>
            <person name="Aves S.J."/>
            <person name="Beiko R.G."/>
            <person name="Coutinho P."/>
            <person name="Dacks J.B."/>
            <person name="Durnford D.G."/>
            <person name="Fast N.M."/>
            <person name="Green B.R."/>
            <person name="Grisdale C."/>
            <person name="Hempe F."/>
            <person name="Henrissat B."/>
            <person name="Hoppner M.P."/>
            <person name="Ishida K.-I."/>
            <person name="Kim E."/>
            <person name="Koreny L."/>
            <person name="Kroth P.G."/>
            <person name="Liu Y."/>
            <person name="Malik S.-B."/>
            <person name="Maier U.G."/>
            <person name="McRose D."/>
            <person name="Mock T."/>
            <person name="Neilson J.A."/>
            <person name="Onodera N.T."/>
            <person name="Poole A.M."/>
            <person name="Pritham E.J."/>
            <person name="Richards T.A."/>
            <person name="Rocap G."/>
            <person name="Roy S.W."/>
            <person name="Sarai C."/>
            <person name="Schaack S."/>
            <person name="Shirato S."/>
            <person name="Slamovits C.H."/>
            <person name="Spencer D.F."/>
            <person name="Suzuki S."/>
            <person name="Worden A.Z."/>
            <person name="Zauner S."/>
            <person name="Barry K."/>
            <person name="Bell C."/>
            <person name="Bharti A.K."/>
            <person name="Crow J.A."/>
            <person name="Grimwood J."/>
            <person name="Kramer R."/>
            <person name="Lindquist E."/>
            <person name="Lucas S."/>
            <person name="Salamov A."/>
            <person name="McFadden G.I."/>
            <person name="Lane C.E."/>
            <person name="Keeling P.J."/>
            <person name="Gray M.W."/>
            <person name="Grigoriev I.V."/>
            <person name="Archibald J.M."/>
        </authorList>
    </citation>
    <scope>NUCLEOTIDE SEQUENCE</scope>
    <source>
        <strain evidence="5">CCMP2712</strain>
    </source>
</reference>
<feature type="chain" id="PRO_5008770034" evidence="2">
    <location>
        <begin position="30"/>
        <end position="137"/>
    </location>
</feature>
<evidence type="ECO:0000313" key="5">
    <source>
        <dbReference type="Proteomes" id="UP000011087"/>
    </source>
</evidence>
<dbReference type="KEGG" id="gtt:GUITHDRAFT_146489"/>
<sequence>MPSVHAPCAPPRFLLLLPLLLALSTLAAASKCYLSTQELTAGQIGNAPGCKSDSQCTSATSDPKVNVCCSHLKTLVTDLCEGSIDTAIAQAKAGGECSDAADCTVPISKSGPSAYSFASLPLLVFSAVVGLVRSGSI</sequence>
<feature type="signal peptide" evidence="2">
    <location>
        <begin position="1"/>
        <end position="29"/>
    </location>
</feature>
<reference evidence="3 5" key="1">
    <citation type="journal article" date="2012" name="Nature">
        <title>Algal genomes reveal evolutionary mosaicism and the fate of nucleomorphs.</title>
        <authorList>
            <consortium name="DOE Joint Genome Institute"/>
            <person name="Curtis B.A."/>
            <person name="Tanifuji G."/>
            <person name="Burki F."/>
            <person name="Gruber A."/>
            <person name="Irimia M."/>
            <person name="Maruyama S."/>
            <person name="Arias M.C."/>
            <person name="Ball S.G."/>
            <person name="Gile G.H."/>
            <person name="Hirakawa Y."/>
            <person name="Hopkins J.F."/>
            <person name="Kuo A."/>
            <person name="Rensing S.A."/>
            <person name="Schmutz J."/>
            <person name="Symeonidi A."/>
            <person name="Elias M."/>
            <person name="Eveleigh R.J."/>
            <person name="Herman E.K."/>
            <person name="Klute M.J."/>
            <person name="Nakayama T."/>
            <person name="Obornik M."/>
            <person name="Reyes-Prieto A."/>
            <person name="Armbrust E.V."/>
            <person name="Aves S.J."/>
            <person name="Beiko R.G."/>
            <person name="Coutinho P."/>
            <person name="Dacks J.B."/>
            <person name="Durnford D.G."/>
            <person name="Fast N.M."/>
            <person name="Green B.R."/>
            <person name="Grisdale C.J."/>
            <person name="Hempel F."/>
            <person name="Henrissat B."/>
            <person name="Hoppner M.P."/>
            <person name="Ishida K."/>
            <person name="Kim E."/>
            <person name="Koreny L."/>
            <person name="Kroth P.G."/>
            <person name="Liu Y."/>
            <person name="Malik S.B."/>
            <person name="Maier U.G."/>
            <person name="McRose D."/>
            <person name="Mock T."/>
            <person name="Neilson J.A."/>
            <person name="Onodera N.T."/>
            <person name="Poole A.M."/>
            <person name="Pritham E.J."/>
            <person name="Richards T.A."/>
            <person name="Rocap G."/>
            <person name="Roy S.W."/>
            <person name="Sarai C."/>
            <person name="Schaack S."/>
            <person name="Shirato S."/>
            <person name="Slamovits C.H."/>
            <person name="Spencer D.F."/>
            <person name="Suzuki S."/>
            <person name="Worden A.Z."/>
            <person name="Zauner S."/>
            <person name="Barry K."/>
            <person name="Bell C."/>
            <person name="Bharti A.K."/>
            <person name="Crow J.A."/>
            <person name="Grimwood J."/>
            <person name="Kramer R."/>
            <person name="Lindquist E."/>
            <person name="Lucas S."/>
            <person name="Salamov A."/>
            <person name="McFadden G.I."/>
            <person name="Lane C.E."/>
            <person name="Keeling P.J."/>
            <person name="Gray M.W."/>
            <person name="Grigoriev I.V."/>
            <person name="Archibald J.M."/>
        </authorList>
    </citation>
    <scope>NUCLEOTIDE SEQUENCE</scope>
    <source>
        <strain evidence="3 5">CCMP2712</strain>
    </source>
</reference>
<keyword evidence="2" id="KW-0732">Signal</keyword>
<dbReference type="HOGENOM" id="CLU_1869046_0_0_1"/>
<organism evidence="3">
    <name type="scientific">Guillardia theta (strain CCMP2712)</name>
    <name type="common">Cryptophyte</name>
    <dbReference type="NCBI Taxonomy" id="905079"/>
    <lineage>
        <taxon>Eukaryota</taxon>
        <taxon>Cryptophyceae</taxon>
        <taxon>Pyrenomonadales</taxon>
        <taxon>Geminigeraceae</taxon>
        <taxon>Guillardia</taxon>
    </lineage>
</organism>
<dbReference type="EMBL" id="JH993090">
    <property type="protein sequence ID" value="EKX35475.1"/>
    <property type="molecule type" value="Genomic_DNA"/>
</dbReference>
<accession>L1II37</accession>
<evidence type="ECO:0000256" key="2">
    <source>
        <dbReference type="SAM" id="SignalP"/>
    </source>
</evidence>
<protein>
    <submittedName>
        <fullName evidence="3 4">Uncharacterized protein</fullName>
    </submittedName>
</protein>
<keyword evidence="1" id="KW-0472">Membrane</keyword>
<keyword evidence="5" id="KW-1185">Reference proteome</keyword>
<evidence type="ECO:0000256" key="1">
    <source>
        <dbReference type="SAM" id="Phobius"/>
    </source>
</evidence>
<feature type="transmembrane region" description="Helical" evidence="1">
    <location>
        <begin position="114"/>
        <end position="132"/>
    </location>
</feature>
<keyword evidence="1" id="KW-1133">Transmembrane helix</keyword>
<gene>
    <name evidence="3" type="ORF">GUITHDRAFT_146489</name>
</gene>